<dbReference type="CDD" id="cd00081">
    <property type="entry name" value="Hint"/>
    <property type="match status" value="1"/>
</dbReference>
<dbReference type="InterPro" id="IPR001767">
    <property type="entry name" value="Hedgehog_Hint"/>
</dbReference>
<dbReference type="InterPro" id="IPR036844">
    <property type="entry name" value="Hint_dom_sf"/>
</dbReference>
<keyword evidence="4" id="KW-1185">Reference proteome</keyword>
<name>A0A369QR60_9BACT</name>
<feature type="signal peptide" evidence="1">
    <location>
        <begin position="1"/>
        <end position="19"/>
    </location>
</feature>
<dbReference type="Gene3D" id="2.170.16.10">
    <property type="entry name" value="Hedgehog/Intein (Hint) domain"/>
    <property type="match status" value="1"/>
</dbReference>
<evidence type="ECO:0000256" key="1">
    <source>
        <dbReference type="SAM" id="SignalP"/>
    </source>
</evidence>
<comment type="caution">
    <text evidence="3">The sequence shown here is derived from an EMBL/GenBank/DDBJ whole genome shotgun (WGS) entry which is preliminary data.</text>
</comment>
<protein>
    <recommendedName>
        <fullName evidence="2">Hint domain-containing protein</fullName>
    </recommendedName>
</protein>
<dbReference type="EMBL" id="QASA01000001">
    <property type="protein sequence ID" value="RDC65319.1"/>
    <property type="molecule type" value="Genomic_DNA"/>
</dbReference>
<accession>A0A369QR60</accession>
<dbReference type="InterPro" id="IPR003587">
    <property type="entry name" value="Hint_dom_N"/>
</dbReference>
<evidence type="ECO:0000313" key="3">
    <source>
        <dbReference type="EMBL" id="RDC65319.1"/>
    </source>
</evidence>
<sequence>MRKIFLSFALIGNMYVAHAQSNGTSRPLTMAEYQKAKTFAVKDLDNDTYVKIENAYILDRYEGRKPYFITGDDGLKKRMDLYRLVSKEGMQELGTLVFYTNEKGKLYKALLPNFTTDGKVWENYFEDIHAIDKEEKNFVLKLSYVLSKELAFQQYKALNQGKDLKAESATYGNDICFPGDQLVAMANGQQKLLKEVKAGDQVLTIDPATKKSTTVLVKELVSHEAKNYAITRLLVASASEKTSKLGKEVSLSSKVLEATPNHPMQTREGKRKMGEINLGEEVLCYNSKTGKYEPFTVLNKAEYAGGVQKVYNIEAAAGTTFMMNDVMVLQK</sequence>
<evidence type="ECO:0000313" key="4">
    <source>
        <dbReference type="Proteomes" id="UP000253919"/>
    </source>
</evidence>
<dbReference type="SMART" id="SM00306">
    <property type="entry name" value="HintN"/>
    <property type="match status" value="1"/>
</dbReference>
<dbReference type="AlphaFoldDB" id="A0A369QR60"/>
<dbReference type="GO" id="GO:0016539">
    <property type="term" value="P:intein-mediated protein splicing"/>
    <property type="evidence" value="ECO:0007669"/>
    <property type="project" value="InterPro"/>
</dbReference>
<feature type="chain" id="PRO_5016670344" description="Hint domain-containing protein" evidence="1">
    <location>
        <begin position="20"/>
        <end position="331"/>
    </location>
</feature>
<organism evidence="3 4">
    <name type="scientific">Adhaeribacter pallidiroseus</name>
    <dbReference type="NCBI Taxonomy" id="2072847"/>
    <lineage>
        <taxon>Bacteria</taxon>
        <taxon>Pseudomonadati</taxon>
        <taxon>Bacteroidota</taxon>
        <taxon>Cytophagia</taxon>
        <taxon>Cytophagales</taxon>
        <taxon>Hymenobacteraceae</taxon>
        <taxon>Adhaeribacter</taxon>
    </lineage>
</organism>
<evidence type="ECO:0000259" key="2">
    <source>
        <dbReference type="SMART" id="SM00306"/>
    </source>
</evidence>
<dbReference type="InterPro" id="IPR006141">
    <property type="entry name" value="Intein_N"/>
</dbReference>
<dbReference type="Proteomes" id="UP000253919">
    <property type="component" value="Unassembled WGS sequence"/>
</dbReference>
<gene>
    <name evidence="3" type="ORF">AHMF7616_03949</name>
</gene>
<feature type="domain" description="Hint" evidence="2">
    <location>
        <begin position="174"/>
        <end position="286"/>
    </location>
</feature>
<reference evidence="3 4" key="1">
    <citation type="submission" date="2018-04" db="EMBL/GenBank/DDBJ databases">
        <title>Adhaeribacter sp. HMF7616 genome sequencing and assembly.</title>
        <authorList>
            <person name="Kang H."/>
            <person name="Kang J."/>
            <person name="Cha I."/>
            <person name="Kim H."/>
            <person name="Joh K."/>
        </authorList>
    </citation>
    <scope>NUCLEOTIDE SEQUENCE [LARGE SCALE GENOMIC DNA]</scope>
    <source>
        <strain evidence="3 4">HMF7616</strain>
    </source>
</reference>
<dbReference type="GO" id="GO:0016540">
    <property type="term" value="P:protein autoprocessing"/>
    <property type="evidence" value="ECO:0007669"/>
    <property type="project" value="InterPro"/>
</dbReference>
<dbReference type="PROSITE" id="PS50817">
    <property type="entry name" value="INTEIN_N_TER"/>
    <property type="match status" value="1"/>
</dbReference>
<dbReference type="SUPFAM" id="SSF51294">
    <property type="entry name" value="Hedgehog/intein (Hint) domain"/>
    <property type="match status" value="1"/>
</dbReference>
<dbReference type="OrthoDB" id="645009at2"/>
<keyword evidence="1" id="KW-0732">Signal</keyword>
<dbReference type="RefSeq" id="WP_115374347.1">
    <property type="nucleotide sequence ID" value="NZ_QASA01000001.1"/>
</dbReference>
<dbReference type="Pfam" id="PF01079">
    <property type="entry name" value="Hint"/>
    <property type="match status" value="1"/>
</dbReference>
<proteinExistence type="predicted"/>